<organism evidence="7 9">
    <name type="scientific">Didymodactylos carnosus</name>
    <dbReference type="NCBI Taxonomy" id="1234261"/>
    <lineage>
        <taxon>Eukaryota</taxon>
        <taxon>Metazoa</taxon>
        <taxon>Spiralia</taxon>
        <taxon>Gnathifera</taxon>
        <taxon>Rotifera</taxon>
        <taxon>Eurotatoria</taxon>
        <taxon>Bdelloidea</taxon>
        <taxon>Philodinida</taxon>
        <taxon>Philodinidae</taxon>
        <taxon>Didymodactylos</taxon>
    </lineage>
</organism>
<dbReference type="EMBL" id="CAJNOQ010007913">
    <property type="protein sequence ID" value="CAF1182804.1"/>
    <property type="molecule type" value="Genomic_DNA"/>
</dbReference>
<dbReference type="Proteomes" id="UP000663829">
    <property type="component" value="Unassembled WGS sequence"/>
</dbReference>
<dbReference type="Proteomes" id="UP000681722">
    <property type="component" value="Unassembled WGS sequence"/>
</dbReference>
<dbReference type="InterPro" id="IPR002645">
    <property type="entry name" value="STAS_dom"/>
</dbReference>
<dbReference type="GO" id="GO:0016020">
    <property type="term" value="C:membrane"/>
    <property type="evidence" value="ECO:0007669"/>
    <property type="project" value="UniProtKB-SubCell"/>
</dbReference>
<keyword evidence="9" id="KW-1185">Reference proteome</keyword>
<evidence type="ECO:0000256" key="1">
    <source>
        <dbReference type="ARBA" id="ARBA00004141"/>
    </source>
</evidence>
<keyword evidence="4 5" id="KW-0472">Membrane</keyword>
<dbReference type="InterPro" id="IPR001902">
    <property type="entry name" value="SLC26A/SulP_fam"/>
</dbReference>
<protein>
    <recommendedName>
        <fullName evidence="6">STAS domain-containing protein</fullName>
    </recommendedName>
</protein>
<feature type="transmembrane region" description="Helical" evidence="5">
    <location>
        <begin position="439"/>
        <end position="457"/>
    </location>
</feature>
<dbReference type="EMBL" id="CAJOBC010007914">
    <property type="protein sequence ID" value="CAF3947194.1"/>
    <property type="molecule type" value="Genomic_DNA"/>
</dbReference>
<dbReference type="SUPFAM" id="SSF52091">
    <property type="entry name" value="SpoIIaa-like"/>
    <property type="match status" value="1"/>
</dbReference>
<feature type="non-terminal residue" evidence="7">
    <location>
        <position position="1"/>
    </location>
</feature>
<evidence type="ECO:0000256" key="3">
    <source>
        <dbReference type="ARBA" id="ARBA00022989"/>
    </source>
</evidence>
<name>A0A814V3D8_9BILA</name>
<feature type="transmembrane region" description="Helical" evidence="5">
    <location>
        <begin position="126"/>
        <end position="152"/>
    </location>
</feature>
<reference evidence="7" key="1">
    <citation type="submission" date="2021-02" db="EMBL/GenBank/DDBJ databases">
        <authorList>
            <person name="Nowell W R."/>
        </authorList>
    </citation>
    <scope>NUCLEOTIDE SEQUENCE</scope>
</reference>
<feature type="transmembrane region" description="Helical" evidence="5">
    <location>
        <begin position="414"/>
        <end position="433"/>
    </location>
</feature>
<feature type="transmembrane region" description="Helical" evidence="5">
    <location>
        <begin position="478"/>
        <end position="505"/>
    </location>
</feature>
<comment type="subcellular location">
    <subcellularLocation>
        <location evidence="1">Membrane</location>
        <topology evidence="1">Multi-pass membrane protein</topology>
    </subcellularLocation>
</comment>
<evidence type="ECO:0000256" key="4">
    <source>
        <dbReference type="ARBA" id="ARBA00023136"/>
    </source>
</evidence>
<accession>A0A814V3D8</accession>
<comment type="caution">
    <text evidence="7">The sequence shown here is derived from an EMBL/GenBank/DDBJ whole genome shotgun (WGS) entry which is preliminary data.</text>
</comment>
<dbReference type="GO" id="GO:0055085">
    <property type="term" value="P:transmembrane transport"/>
    <property type="evidence" value="ECO:0007669"/>
    <property type="project" value="InterPro"/>
</dbReference>
<keyword evidence="2 5" id="KW-0812">Transmembrane</keyword>
<evidence type="ECO:0000313" key="8">
    <source>
        <dbReference type="EMBL" id="CAF3947194.1"/>
    </source>
</evidence>
<dbReference type="AlphaFoldDB" id="A0A814V3D8"/>
<dbReference type="Gene3D" id="3.30.750.24">
    <property type="entry name" value="STAS domain"/>
    <property type="match status" value="1"/>
</dbReference>
<evidence type="ECO:0000259" key="6">
    <source>
        <dbReference type="PROSITE" id="PS50801"/>
    </source>
</evidence>
<dbReference type="PROSITE" id="PS50801">
    <property type="entry name" value="STAS"/>
    <property type="match status" value="1"/>
</dbReference>
<dbReference type="PANTHER" id="PTHR11814">
    <property type="entry name" value="SULFATE TRANSPORTER"/>
    <property type="match status" value="1"/>
</dbReference>
<dbReference type="InterPro" id="IPR011547">
    <property type="entry name" value="SLC26A/SulP_dom"/>
</dbReference>
<feature type="transmembrane region" description="Helical" evidence="5">
    <location>
        <begin position="158"/>
        <end position="175"/>
    </location>
</feature>
<feature type="domain" description="STAS" evidence="6">
    <location>
        <begin position="528"/>
        <end position="708"/>
    </location>
</feature>
<feature type="transmembrane region" description="Helical" evidence="5">
    <location>
        <begin position="324"/>
        <end position="343"/>
    </location>
</feature>
<evidence type="ECO:0000256" key="2">
    <source>
        <dbReference type="ARBA" id="ARBA00022692"/>
    </source>
</evidence>
<proteinExistence type="predicted"/>
<evidence type="ECO:0000256" key="5">
    <source>
        <dbReference type="SAM" id="Phobius"/>
    </source>
</evidence>
<dbReference type="OrthoDB" id="288203at2759"/>
<feature type="transmembrane region" description="Helical" evidence="5">
    <location>
        <begin position="355"/>
        <end position="376"/>
    </location>
</feature>
<sequence>MRYCPNILLLRFRTMASLGRGNTTNNEAARNDNNSNNLVHGNTEISTVDQLNEQYQLNQNFGENPLYGSLRYIKKYYKPSPTCFKRQLYHRIPFIEWIQNYNLKQWILSDIISGLTIGIVHIPQGLGYAILAGLPPVTGLYVSFFPVLLYAFLGSSRHLSIGTFAVTSLMILAAINSRIGTLIPPDDTTISSASSINTTFPSGTYANQLYETSEQLVTTTMTRSSTSALDTHHYLSDKPDEAKIMIATALAFVAGIIHIGMAILHFGYVTVYLSDSIVQGFTTGCAIHIITSQIPPLLGIKIKTIGGQSKIIKNWIEIFKNIKYSNGATVIIGSISIALFAGVRDQINERFKSRMPLPVPIELIIVILGTGLSAAFNFDRRWKVAVVGTLRLGGFPICVALSRCAVVEGTGGKTQIVGILASIIVLIVILAVGPVFRTLPNACLAAIIVTAMKNMLLQTKQLPALWRTNKLEFLAWMITFSGVVLLDVDYGLYIGVVATILLLIIRTQRPHATSLGCLKSGIYEDKGAYPGAADIPNVKIFRFEENIYYANIDAFKKLFIKKIDFQVEDQLNLMNEELLCVEREFKASTRQASRPNKQLQYIKQRLQRQGSSANSLNNDRNMLMNGRVAMDDVNSEQVFTINEVGNNVQVDEIQLVNQIELKPIDREKDKEQKIAEIKKKYRPKFEFVIIDCSPLNYIDIMGIKTLIQ</sequence>
<feature type="transmembrane region" description="Helical" evidence="5">
    <location>
        <begin position="244"/>
        <end position="268"/>
    </location>
</feature>
<evidence type="ECO:0000313" key="9">
    <source>
        <dbReference type="Proteomes" id="UP000663829"/>
    </source>
</evidence>
<dbReference type="InterPro" id="IPR036513">
    <property type="entry name" value="STAS_dom_sf"/>
</dbReference>
<dbReference type="Pfam" id="PF00916">
    <property type="entry name" value="Sulfate_transp"/>
    <property type="match status" value="2"/>
</dbReference>
<dbReference type="Pfam" id="PF01740">
    <property type="entry name" value="STAS"/>
    <property type="match status" value="1"/>
</dbReference>
<feature type="transmembrane region" description="Helical" evidence="5">
    <location>
        <begin position="382"/>
        <end position="402"/>
    </location>
</feature>
<evidence type="ECO:0000313" key="7">
    <source>
        <dbReference type="EMBL" id="CAF1182804.1"/>
    </source>
</evidence>
<keyword evidence="3 5" id="KW-1133">Transmembrane helix</keyword>
<gene>
    <name evidence="7" type="ORF">GPM918_LOCUS22793</name>
    <name evidence="8" type="ORF">SRO942_LOCUS22792</name>
</gene>